<reference evidence="2 3" key="1">
    <citation type="journal article" date="2021" name="Front. Microbiol.">
        <title>Comprehensive Comparative Genomics and Phenotyping of Methylobacterium Species.</title>
        <authorList>
            <person name="Alessa O."/>
            <person name="Ogura Y."/>
            <person name="Fujitani Y."/>
            <person name="Takami H."/>
            <person name="Hayashi T."/>
            <person name="Sahin N."/>
            <person name="Tani A."/>
        </authorList>
    </citation>
    <scope>NUCLEOTIDE SEQUENCE [LARGE SCALE GENOMIC DNA]</scope>
    <source>
        <strain evidence="2 3">DSM 23679</strain>
    </source>
</reference>
<feature type="signal peptide" evidence="1">
    <location>
        <begin position="1"/>
        <end position="18"/>
    </location>
</feature>
<proteinExistence type="predicted"/>
<gene>
    <name evidence="2" type="ORF">AFCDBAGC_1024</name>
</gene>
<name>A0ABQ4QD96_9HYPH</name>
<accession>A0ABQ4QD96</accession>
<sequence length="91" mass="9588">MRLLLSATLLLAAAPACAGGAEEFFLGRPPSVGVVQGGAFGVGGADYLDESRARRPVSAPRPVRTAHRVVHAQRVRPVDPTAIVARPYFKP</sequence>
<evidence type="ECO:0000313" key="3">
    <source>
        <dbReference type="Proteomes" id="UP001055117"/>
    </source>
</evidence>
<keyword evidence="3" id="KW-1185">Reference proteome</keyword>
<keyword evidence="1" id="KW-0732">Signal</keyword>
<evidence type="ECO:0000256" key="1">
    <source>
        <dbReference type="SAM" id="SignalP"/>
    </source>
</evidence>
<organism evidence="2 3">
    <name type="scientific">Methylobacterium cerastii</name>
    <dbReference type="NCBI Taxonomy" id="932741"/>
    <lineage>
        <taxon>Bacteria</taxon>
        <taxon>Pseudomonadati</taxon>
        <taxon>Pseudomonadota</taxon>
        <taxon>Alphaproteobacteria</taxon>
        <taxon>Hyphomicrobiales</taxon>
        <taxon>Methylobacteriaceae</taxon>
        <taxon>Methylobacterium</taxon>
    </lineage>
</organism>
<dbReference type="Proteomes" id="UP001055117">
    <property type="component" value="Unassembled WGS sequence"/>
</dbReference>
<dbReference type="RefSeq" id="WP_147827979.1">
    <property type="nucleotide sequence ID" value="NZ_BPQG01000008.1"/>
</dbReference>
<comment type="caution">
    <text evidence="2">The sequence shown here is derived from an EMBL/GenBank/DDBJ whole genome shotgun (WGS) entry which is preliminary data.</text>
</comment>
<feature type="chain" id="PRO_5046495326" evidence="1">
    <location>
        <begin position="19"/>
        <end position="91"/>
    </location>
</feature>
<protein>
    <submittedName>
        <fullName evidence="2">Uncharacterized protein</fullName>
    </submittedName>
</protein>
<evidence type="ECO:0000313" key="2">
    <source>
        <dbReference type="EMBL" id="GJD43178.1"/>
    </source>
</evidence>
<dbReference type="EMBL" id="BPQG01000008">
    <property type="protein sequence ID" value="GJD43178.1"/>
    <property type="molecule type" value="Genomic_DNA"/>
</dbReference>